<dbReference type="Proteomes" id="UP001201449">
    <property type="component" value="Unassembled WGS sequence"/>
</dbReference>
<dbReference type="Pfam" id="PF26612">
    <property type="entry name" value="DUF8192"/>
    <property type="match status" value="1"/>
</dbReference>
<feature type="domain" description="DUF8192" evidence="1">
    <location>
        <begin position="29"/>
        <end position="124"/>
    </location>
</feature>
<evidence type="ECO:0000259" key="1">
    <source>
        <dbReference type="Pfam" id="PF26612"/>
    </source>
</evidence>
<keyword evidence="3" id="KW-1185">Reference proteome</keyword>
<organism evidence="2 3">
    <name type="scientific">Mariniradius sediminis</name>
    <dbReference type="NCBI Taxonomy" id="2909237"/>
    <lineage>
        <taxon>Bacteria</taxon>
        <taxon>Pseudomonadati</taxon>
        <taxon>Bacteroidota</taxon>
        <taxon>Cytophagia</taxon>
        <taxon>Cytophagales</taxon>
        <taxon>Cyclobacteriaceae</taxon>
        <taxon>Mariniradius</taxon>
    </lineage>
</organism>
<evidence type="ECO:0000313" key="3">
    <source>
        <dbReference type="Proteomes" id="UP001201449"/>
    </source>
</evidence>
<dbReference type="InterPro" id="IPR058505">
    <property type="entry name" value="DUF8192"/>
</dbReference>
<reference evidence="2 3" key="1">
    <citation type="submission" date="2022-01" db="EMBL/GenBank/DDBJ databases">
        <title>Mariniradius saccharolyticus sp. nov., isolated from sediment of a river.</title>
        <authorList>
            <person name="Liu H."/>
        </authorList>
    </citation>
    <scope>NUCLEOTIDE SEQUENCE [LARGE SCALE GENOMIC DNA]</scope>
    <source>
        <strain evidence="2 3">RY-2</strain>
    </source>
</reference>
<evidence type="ECO:0000313" key="2">
    <source>
        <dbReference type="EMBL" id="MCF1749457.1"/>
    </source>
</evidence>
<dbReference type="EMBL" id="JAKEVZ010000001">
    <property type="protein sequence ID" value="MCF1749457.1"/>
    <property type="molecule type" value="Genomic_DNA"/>
</dbReference>
<name>A0ABS9BPM3_9BACT</name>
<gene>
    <name evidence="2" type="ORF">L0U89_00125</name>
</gene>
<comment type="caution">
    <text evidence="2">The sequence shown here is derived from an EMBL/GenBank/DDBJ whole genome shotgun (WGS) entry which is preliminary data.</text>
</comment>
<accession>A0ABS9BPM3</accession>
<proteinExistence type="predicted"/>
<protein>
    <recommendedName>
        <fullName evidence="1">DUF8192 domain-containing protein</fullName>
    </recommendedName>
</protein>
<sequence length="139" mass="15453">MRILLVILFGLVSGKVSSQTNPDSYSAFKLTSEEATVLNSVFLRERQDFDFNGKIVAFSGGVHGSQLEEKTPFFDRYVNPIIEVEGKKIIGLIVFSPDEKSNSGGFDAVVLSPVKIFTKSDRERLISLLSEQVKTKSEF</sequence>
<dbReference type="RefSeq" id="WP_234859664.1">
    <property type="nucleotide sequence ID" value="NZ_JAKEVZ010000001.1"/>
</dbReference>